<dbReference type="Proteomes" id="UP000004994">
    <property type="component" value="Unassembled WGS sequence"/>
</dbReference>
<accession>A0A494G918</accession>
<evidence type="ECO:0000256" key="1">
    <source>
        <dbReference type="SAM" id="MobiDB-lite"/>
    </source>
</evidence>
<evidence type="ECO:0000313" key="2">
    <source>
        <dbReference type="EnsemblPlants" id="Solyc00g022103.1.1"/>
    </source>
</evidence>
<evidence type="ECO:0000313" key="3">
    <source>
        <dbReference type="Proteomes" id="UP000004994"/>
    </source>
</evidence>
<name>A0A494G918_SOLLC</name>
<keyword evidence="3" id="KW-1185">Reference proteome</keyword>
<dbReference type="Gramene" id="Solyc00g022103.1.1">
    <property type="protein sequence ID" value="Solyc00g022103.1.1"/>
    <property type="gene ID" value="Solyc00g022103.1"/>
</dbReference>
<reference evidence="2" key="2">
    <citation type="submission" date="2019-04" db="UniProtKB">
        <authorList>
            <consortium name="EnsemblPlants"/>
        </authorList>
    </citation>
    <scope>IDENTIFICATION</scope>
    <source>
        <strain evidence="2">cv. Heinz 1706</strain>
    </source>
</reference>
<dbReference type="EnsemblPlants" id="Solyc00g022103.1.1">
    <property type="protein sequence ID" value="Solyc00g022103.1.1"/>
    <property type="gene ID" value="Solyc00g022103.1"/>
</dbReference>
<dbReference type="AlphaFoldDB" id="A0A494G918"/>
<sequence>MSDSEAKPPSIGEGTKARRRPMLQERGLQVLRKSRTRQLTYGSGAEPLRRGLGQHLYNSQSSIGGGQDGDELRLRLIAACPECPYRLRPYSHSEERPSGRGQSAGCFFAMRFASLYFLEERDQMRVKGKGKR</sequence>
<proteinExistence type="predicted"/>
<feature type="region of interest" description="Disordered" evidence="1">
    <location>
        <begin position="1"/>
        <end position="27"/>
    </location>
</feature>
<reference evidence="2" key="1">
    <citation type="journal article" date="2012" name="Nature">
        <title>The tomato genome sequence provides insights into fleshy fruit evolution.</title>
        <authorList>
            <consortium name="Tomato Genome Consortium"/>
        </authorList>
    </citation>
    <scope>NUCLEOTIDE SEQUENCE [LARGE SCALE GENOMIC DNA]</scope>
    <source>
        <strain evidence="2">cv. Heinz 1706</strain>
    </source>
</reference>
<protein>
    <submittedName>
        <fullName evidence="2">Uncharacterized protein</fullName>
    </submittedName>
</protein>
<dbReference type="InParanoid" id="A0A494G918"/>
<organism evidence="2">
    <name type="scientific">Solanum lycopersicum</name>
    <name type="common">Tomato</name>
    <name type="synonym">Lycopersicon esculentum</name>
    <dbReference type="NCBI Taxonomy" id="4081"/>
    <lineage>
        <taxon>Eukaryota</taxon>
        <taxon>Viridiplantae</taxon>
        <taxon>Streptophyta</taxon>
        <taxon>Embryophyta</taxon>
        <taxon>Tracheophyta</taxon>
        <taxon>Spermatophyta</taxon>
        <taxon>Magnoliopsida</taxon>
        <taxon>eudicotyledons</taxon>
        <taxon>Gunneridae</taxon>
        <taxon>Pentapetalae</taxon>
        <taxon>asterids</taxon>
        <taxon>lamiids</taxon>
        <taxon>Solanales</taxon>
        <taxon>Solanaceae</taxon>
        <taxon>Solanoideae</taxon>
        <taxon>Solaneae</taxon>
        <taxon>Solanum</taxon>
        <taxon>Solanum subgen. Lycopersicon</taxon>
    </lineage>
</organism>